<organism evidence="2">
    <name type="scientific">Arion vulgaris</name>
    <dbReference type="NCBI Taxonomy" id="1028688"/>
    <lineage>
        <taxon>Eukaryota</taxon>
        <taxon>Metazoa</taxon>
        <taxon>Spiralia</taxon>
        <taxon>Lophotrochozoa</taxon>
        <taxon>Mollusca</taxon>
        <taxon>Gastropoda</taxon>
        <taxon>Heterobranchia</taxon>
        <taxon>Euthyneura</taxon>
        <taxon>Panpulmonata</taxon>
        <taxon>Eupulmonata</taxon>
        <taxon>Stylommatophora</taxon>
        <taxon>Helicina</taxon>
        <taxon>Arionoidea</taxon>
        <taxon>Arionidae</taxon>
        <taxon>Arion</taxon>
    </lineage>
</organism>
<feature type="compositionally biased region" description="Polar residues" evidence="1">
    <location>
        <begin position="35"/>
        <end position="55"/>
    </location>
</feature>
<reference evidence="2" key="1">
    <citation type="submission" date="2014-12" db="EMBL/GenBank/DDBJ databases">
        <title>Insight into the proteome of Arion vulgaris.</title>
        <authorList>
            <person name="Aradska J."/>
            <person name="Bulat T."/>
            <person name="Smidak R."/>
            <person name="Sarate P."/>
            <person name="Gangsoo J."/>
            <person name="Sialana F."/>
            <person name="Bilban M."/>
            <person name="Lubec G."/>
        </authorList>
    </citation>
    <scope>NUCLEOTIDE SEQUENCE</scope>
    <source>
        <tissue evidence="2">Skin</tissue>
    </source>
</reference>
<evidence type="ECO:0000313" key="2">
    <source>
        <dbReference type="EMBL" id="CEK97945.1"/>
    </source>
</evidence>
<evidence type="ECO:0000256" key="1">
    <source>
        <dbReference type="SAM" id="MobiDB-lite"/>
    </source>
</evidence>
<dbReference type="EMBL" id="HACG01051074">
    <property type="protein sequence ID" value="CEK97945.1"/>
    <property type="molecule type" value="Transcribed_RNA"/>
</dbReference>
<feature type="region of interest" description="Disordered" evidence="1">
    <location>
        <begin position="1"/>
        <end position="68"/>
    </location>
</feature>
<gene>
    <name evidence="2" type="primary">ORF217343</name>
</gene>
<feature type="non-terminal residue" evidence="2">
    <location>
        <position position="68"/>
    </location>
</feature>
<sequence>AGGDNSPICQYDTTGDISTQISEQESISEPVSESTKNNTELSNMAASGGSVSNPMYQEISKPKLKQSS</sequence>
<proteinExistence type="predicted"/>
<feature type="non-terminal residue" evidence="2">
    <location>
        <position position="1"/>
    </location>
</feature>
<name>A0A0B7C0L1_9EUPU</name>
<accession>A0A0B7C0L1</accession>
<protein>
    <submittedName>
        <fullName evidence="2">Uncharacterized protein</fullName>
    </submittedName>
</protein>
<feature type="compositionally biased region" description="Low complexity" evidence="1">
    <location>
        <begin position="17"/>
        <end position="34"/>
    </location>
</feature>
<dbReference type="AlphaFoldDB" id="A0A0B7C0L1"/>
<feature type="compositionally biased region" description="Polar residues" evidence="1">
    <location>
        <begin position="7"/>
        <end position="16"/>
    </location>
</feature>